<dbReference type="GO" id="GO:0007156">
    <property type="term" value="P:homophilic cell adhesion via plasma membrane adhesion molecules"/>
    <property type="evidence" value="ECO:0007669"/>
    <property type="project" value="InterPro"/>
</dbReference>
<protein>
    <submittedName>
        <fullName evidence="3">Putative cadherin-23</fullName>
    </submittedName>
</protein>
<keyword evidence="4" id="KW-1185">Reference proteome</keyword>
<dbReference type="PROSITE" id="PS50268">
    <property type="entry name" value="CADHERIN_2"/>
    <property type="match status" value="1"/>
</dbReference>
<evidence type="ECO:0000313" key="4">
    <source>
        <dbReference type="Proteomes" id="UP000230750"/>
    </source>
</evidence>
<accession>A0A2G8JGP8</accession>
<feature type="non-terminal residue" evidence="3">
    <location>
        <position position="130"/>
    </location>
</feature>
<dbReference type="InterPro" id="IPR015919">
    <property type="entry name" value="Cadherin-like_sf"/>
</dbReference>
<sequence>MTIYIDDASNDRPYITYPESGNKSGISIPEFYNLTEKIFTAEAFDSDADDDGEIAYRFLEIGEDWNKFHVDNITGDVYYIFDPPDWSEFPEFNLYLEAYNYLSEATYSDTVDFTIKVIDSDNHDPVFWDP</sequence>
<evidence type="ECO:0000313" key="3">
    <source>
        <dbReference type="EMBL" id="PIK34926.1"/>
    </source>
</evidence>
<gene>
    <name evidence="3" type="ORF">BSL78_28244</name>
</gene>
<dbReference type="SMART" id="SM00112">
    <property type="entry name" value="CA"/>
    <property type="match status" value="1"/>
</dbReference>
<reference evidence="3 4" key="1">
    <citation type="journal article" date="2017" name="PLoS Biol.">
        <title>The sea cucumber genome provides insights into morphological evolution and visceral regeneration.</title>
        <authorList>
            <person name="Zhang X."/>
            <person name="Sun L."/>
            <person name="Yuan J."/>
            <person name="Sun Y."/>
            <person name="Gao Y."/>
            <person name="Zhang L."/>
            <person name="Li S."/>
            <person name="Dai H."/>
            <person name="Hamel J.F."/>
            <person name="Liu C."/>
            <person name="Yu Y."/>
            <person name="Liu S."/>
            <person name="Lin W."/>
            <person name="Guo K."/>
            <person name="Jin S."/>
            <person name="Xu P."/>
            <person name="Storey K.B."/>
            <person name="Huan P."/>
            <person name="Zhang T."/>
            <person name="Zhou Y."/>
            <person name="Zhang J."/>
            <person name="Lin C."/>
            <person name="Li X."/>
            <person name="Xing L."/>
            <person name="Huo D."/>
            <person name="Sun M."/>
            <person name="Wang L."/>
            <person name="Mercier A."/>
            <person name="Li F."/>
            <person name="Yang H."/>
            <person name="Xiang J."/>
        </authorList>
    </citation>
    <scope>NUCLEOTIDE SEQUENCE [LARGE SCALE GENOMIC DNA]</scope>
    <source>
        <strain evidence="3">Shaxun</strain>
        <tissue evidence="3">Muscle</tissue>
    </source>
</reference>
<dbReference type="GO" id="GO:0016020">
    <property type="term" value="C:membrane"/>
    <property type="evidence" value="ECO:0007669"/>
    <property type="project" value="InterPro"/>
</dbReference>
<dbReference type="EMBL" id="MRZV01002038">
    <property type="protein sequence ID" value="PIK34926.1"/>
    <property type="molecule type" value="Genomic_DNA"/>
</dbReference>
<dbReference type="SUPFAM" id="SSF49313">
    <property type="entry name" value="Cadherin-like"/>
    <property type="match status" value="1"/>
</dbReference>
<dbReference type="InterPro" id="IPR002126">
    <property type="entry name" value="Cadherin-like_dom"/>
</dbReference>
<dbReference type="Gene3D" id="2.60.40.60">
    <property type="entry name" value="Cadherins"/>
    <property type="match status" value="1"/>
</dbReference>
<dbReference type="AlphaFoldDB" id="A0A2G8JGP8"/>
<feature type="domain" description="Cadherin" evidence="2">
    <location>
        <begin position="26"/>
        <end position="127"/>
    </location>
</feature>
<dbReference type="OrthoDB" id="10477327at2759"/>
<organism evidence="3 4">
    <name type="scientific">Stichopus japonicus</name>
    <name type="common">Sea cucumber</name>
    <dbReference type="NCBI Taxonomy" id="307972"/>
    <lineage>
        <taxon>Eukaryota</taxon>
        <taxon>Metazoa</taxon>
        <taxon>Echinodermata</taxon>
        <taxon>Eleutherozoa</taxon>
        <taxon>Echinozoa</taxon>
        <taxon>Holothuroidea</taxon>
        <taxon>Aspidochirotacea</taxon>
        <taxon>Aspidochirotida</taxon>
        <taxon>Stichopodidae</taxon>
        <taxon>Apostichopus</taxon>
    </lineage>
</organism>
<dbReference type="GO" id="GO:0005509">
    <property type="term" value="F:calcium ion binding"/>
    <property type="evidence" value="ECO:0007669"/>
    <property type="project" value="UniProtKB-UniRule"/>
</dbReference>
<dbReference type="Proteomes" id="UP000230750">
    <property type="component" value="Unassembled WGS sequence"/>
</dbReference>
<comment type="caution">
    <text evidence="3">The sequence shown here is derived from an EMBL/GenBank/DDBJ whole genome shotgun (WGS) entry which is preliminary data.</text>
</comment>
<name>A0A2G8JGP8_STIJA</name>
<evidence type="ECO:0000259" key="2">
    <source>
        <dbReference type="PROSITE" id="PS50268"/>
    </source>
</evidence>
<proteinExistence type="predicted"/>
<evidence type="ECO:0000256" key="1">
    <source>
        <dbReference type="PROSITE-ProRule" id="PRU00043"/>
    </source>
</evidence>
<keyword evidence="1" id="KW-0106">Calcium</keyword>
<dbReference type="CDD" id="cd11304">
    <property type="entry name" value="Cadherin_repeat"/>
    <property type="match status" value="1"/>
</dbReference>